<evidence type="ECO:0000313" key="6">
    <source>
        <dbReference type="Proteomes" id="UP000182412"/>
    </source>
</evidence>
<dbReference type="OrthoDB" id="7820733at2"/>
<dbReference type="PANTHER" id="PTHR11575:SF6">
    <property type="entry name" value="2',3'-CYCLIC-NUCLEOTIDE 2'-PHOSPHODIESTERASE_3'-NUCLEOTIDASE"/>
    <property type="match status" value="1"/>
</dbReference>
<dbReference type="InterPro" id="IPR004843">
    <property type="entry name" value="Calcineurin-like_PHP"/>
</dbReference>
<comment type="similarity">
    <text evidence="2">Belongs to the 5'-nucleotidase family.</text>
</comment>
<dbReference type="GO" id="GO:0000166">
    <property type="term" value="F:nucleotide binding"/>
    <property type="evidence" value="ECO:0007669"/>
    <property type="project" value="UniProtKB-KW"/>
</dbReference>
<dbReference type="InterPro" id="IPR006146">
    <property type="entry name" value="5'-Nucleotdase_CS"/>
</dbReference>
<feature type="domain" description="Calcineurin-like phosphoesterase" evidence="3">
    <location>
        <begin position="39"/>
        <end position="257"/>
    </location>
</feature>
<evidence type="ECO:0000256" key="2">
    <source>
        <dbReference type="RuleBase" id="RU362119"/>
    </source>
</evidence>
<dbReference type="RefSeq" id="WP_074572225.1">
    <property type="nucleotide sequence ID" value="NZ_FNJQ01000014.1"/>
</dbReference>
<evidence type="ECO:0000256" key="1">
    <source>
        <dbReference type="ARBA" id="ARBA00022729"/>
    </source>
</evidence>
<evidence type="ECO:0000259" key="3">
    <source>
        <dbReference type="Pfam" id="PF00149"/>
    </source>
</evidence>
<dbReference type="InterPro" id="IPR029052">
    <property type="entry name" value="Metallo-depent_PP-like"/>
</dbReference>
<protein>
    <submittedName>
        <fullName evidence="5">2',3'-cyclic-nucleotide 2'-phosphodiesterase / 3'-nucleotidase</fullName>
    </submittedName>
</protein>
<dbReference type="SUPFAM" id="SSF56300">
    <property type="entry name" value="Metallo-dependent phosphatases"/>
    <property type="match status" value="1"/>
</dbReference>
<dbReference type="AlphaFoldDB" id="A0A1H0RWW6"/>
<dbReference type="Gene3D" id="3.60.21.10">
    <property type="match status" value="1"/>
</dbReference>
<dbReference type="GO" id="GO:0009166">
    <property type="term" value="P:nucleotide catabolic process"/>
    <property type="evidence" value="ECO:0007669"/>
    <property type="project" value="InterPro"/>
</dbReference>
<dbReference type="Gene3D" id="3.90.780.10">
    <property type="entry name" value="5'-Nucleotidase, C-terminal domain"/>
    <property type="match status" value="1"/>
</dbReference>
<gene>
    <name evidence="5" type="ORF">SAMN05216366_11429</name>
</gene>
<dbReference type="Proteomes" id="UP000182412">
    <property type="component" value="Unassembled WGS sequence"/>
</dbReference>
<dbReference type="PANTHER" id="PTHR11575">
    <property type="entry name" value="5'-NUCLEOTIDASE-RELATED"/>
    <property type="match status" value="1"/>
</dbReference>
<dbReference type="Pfam" id="PF02872">
    <property type="entry name" value="5_nucleotid_C"/>
    <property type="match status" value="1"/>
</dbReference>
<dbReference type="InterPro" id="IPR006179">
    <property type="entry name" value="5_nucleotidase/apyrase"/>
</dbReference>
<dbReference type="GO" id="GO:0030288">
    <property type="term" value="C:outer membrane-bounded periplasmic space"/>
    <property type="evidence" value="ECO:0007669"/>
    <property type="project" value="TreeGrafter"/>
</dbReference>
<dbReference type="SUPFAM" id="SSF55816">
    <property type="entry name" value="5'-nucleotidase (syn. UDP-sugar hydrolase), C-terminal domain"/>
    <property type="match status" value="1"/>
</dbReference>
<evidence type="ECO:0000313" key="5">
    <source>
        <dbReference type="EMBL" id="SDP33496.1"/>
    </source>
</evidence>
<sequence length="606" mass="67661">MLSRRNFLQLLLAGGITAAVDGLSGVKALAAAGDTIQLTILGTSDVHGRFMPWDYATDTEDRSGSLVQLYTAIKEIRQETPHVILVDCGDSIQDNSVEQFNTKPHQPMIVAMNEMHYDTWTMGNHEFNFGLDVLKHVTDQFKGEKLCGNVYNEDGSRYLPASAIVEKAGVKVGIIGLNTPMIAEFEKDTDHLQSVKVTNPAIETRKVIEELKGKADILIGVMHMGLENENGHPDTSVTDVAQANPELTAIVAGHMHKNVSSAMVNGVLISEPYKYGQVLTRIDLTLSHKDKRWEVTAKKAQTIPMKNYDSDGRLVELLAPYHLEARRTANEEIGTVTGMNMVPEDSMPGISEVQITDTPLTNFFNEVQLYYSGADVTSVIISRDNAQMLVGPIRRKDIAFNYQYTGGETTVYEISGRDLRTYMEWSAEYFNQKQPGDIAPSYNPVRRASKYSTNDIFGGVNYVIDLTEPAGRRIKDLRLKRTGKVIKDTDKIRLGMNSYRMNQLTAKGGIFEGQHFPQLWTSIEAFGETEGTIRNMSIRYIKEVKNGIIAVKPVNDWHIDGFERNSEAYQKAAKLLREGKLALHNSVDGKYTNIASMNENDIIMQH</sequence>
<reference evidence="5 6" key="1">
    <citation type="submission" date="2016-10" db="EMBL/GenBank/DDBJ databases">
        <authorList>
            <person name="de Groot N.N."/>
        </authorList>
    </citation>
    <scope>NUCLEOTIDE SEQUENCE [LARGE SCALE GENOMIC DNA]</scope>
    <source>
        <strain evidence="5 6">S137</strain>
    </source>
</reference>
<dbReference type="InterPro" id="IPR008334">
    <property type="entry name" value="5'-Nucleotdase_C"/>
</dbReference>
<name>A0A1H0RWW6_SELRU</name>
<dbReference type="PROSITE" id="PS00786">
    <property type="entry name" value="5_NUCLEOTIDASE_2"/>
    <property type="match status" value="1"/>
</dbReference>
<keyword evidence="2" id="KW-0378">Hydrolase</keyword>
<keyword evidence="1" id="KW-0732">Signal</keyword>
<dbReference type="PROSITE" id="PS51318">
    <property type="entry name" value="TAT"/>
    <property type="match status" value="1"/>
</dbReference>
<feature type="domain" description="5'-Nucleotidase C-terminal" evidence="4">
    <location>
        <begin position="346"/>
        <end position="502"/>
    </location>
</feature>
<dbReference type="GO" id="GO:0016788">
    <property type="term" value="F:hydrolase activity, acting on ester bonds"/>
    <property type="evidence" value="ECO:0007669"/>
    <property type="project" value="InterPro"/>
</dbReference>
<organism evidence="5 6">
    <name type="scientific">Selenomonas ruminantium</name>
    <dbReference type="NCBI Taxonomy" id="971"/>
    <lineage>
        <taxon>Bacteria</taxon>
        <taxon>Bacillati</taxon>
        <taxon>Bacillota</taxon>
        <taxon>Negativicutes</taxon>
        <taxon>Selenomonadales</taxon>
        <taxon>Selenomonadaceae</taxon>
        <taxon>Selenomonas</taxon>
    </lineage>
</organism>
<dbReference type="InterPro" id="IPR036907">
    <property type="entry name" value="5'-Nucleotdase_C_sf"/>
</dbReference>
<dbReference type="EMBL" id="FNJQ01000014">
    <property type="protein sequence ID" value="SDP33496.1"/>
    <property type="molecule type" value="Genomic_DNA"/>
</dbReference>
<evidence type="ECO:0000259" key="4">
    <source>
        <dbReference type="Pfam" id="PF02872"/>
    </source>
</evidence>
<accession>A0A1H0RWW6</accession>
<proteinExistence type="inferred from homology"/>
<dbReference type="GO" id="GO:0046872">
    <property type="term" value="F:metal ion binding"/>
    <property type="evidence" value="ECO:0007669"/>
    <property type="project" value="InterPro"/>
</dbReference>
<dbReference type="Pfam" id="PF00149">
    <property type="entry name" value="Metallophos"/>
    <property type="match status" value="1"/>
</dbReference>
<dbReference type="InterPro" id="IPR006311">
    <property type="entry name" value="TAT_signal"/>
</dbReference>
<keyword evidence="2" id="KW-0547">Nucleotide-binding</keyword>
<dbReference type="PRINTS" id="PR01607">
    <property type="entry name" value="APYRASEFAMLY"/>
</dbReference>